<comment type="caution">
    <text evidence="1">The sequence shown here is derived from an EMBL/GenBank/DDBJ whole genome shotgun (WGS) entry which is preliminary data.</text>
</comment>
<evidence type="ECO:0000313" key="1">
    <source>
        <dbReference type="EMBL" id="MBJ6367473.1"/>
    </source>
</evidence>
<dbReference type="EMBL" id="JAELVQ010000004">
    <property type="protein sequence ID" value="MBJ6367473.1"/>
    <property type="molecule type" value="Genomic_DNA"/>
</dbReference>
<organism evidence="1 2">
    <name type="scientific">Snuella sedimenti</name>
    <dbReference type="NCBI Taxonomy" id="2798802"/>
    <lineage>
        <taxon>Bacteria</taxon>
        <taxon>Pseudomonadati</taxon>
        <taxon>Bacteroidota</taxon>
        <taxon>Flavobacteriia</taxon>
        <taxon>Flavobacteriales</taxon>
        <taxon>Flavobacteriaceae</taxon>
        <taxon>Snuella</taxon>
    </lineage>
</organism>
<dbReference type="Proteomes" id="UP000610931">
    <property type="component" value="Unassembled WGS sequence"/>
</dbReference>
<protein>
    <recommendedName>
        <fullName evidence="3">Alpha-L-rhamnosidase six-hairpin glycosidase domain-containing protein</fullName>
    </recommendedName>
</protein>
<accession>A0A8J7IGE0</accession>
<name>A0A8J7IGE0_9FLAO</name>
<evidence type="ECO:0000313" key="2">
    <source>
        <dbReference type="Proteomes" id="UP000610931"/>
    </source>
</evidence>
<dbReference type="InterPro" id="IPR008928">
    <property type="entry name" value="6-hairpin_glycosidase_sf"/>
</dbReference>
<dbReference type="SUPFAM" id="SSF48208">
    <property type="entry name" value="Six-hairpin glycosidases"/>
    <property type="match status" value="1"/>
</dbReference>
<dbReference type="Gene3D" id="2.60.120.260">
    <property type="entry name" value="Galactose-binding domain-like"/>
    <property type="match status" value="1"/>
</dbReference>
<gene>
    <name evidence="1" type="ORF">JF259_05160</name>
</gene>
<dbReference type="Gene3D" id="1.50.10.10">
    <property type="match status" value="1"/>
</dbReference>
<proteinExistence type="predicted"/>
<dbReference type="RefSeq" id="WP_199114118.1">
    <property type="nucleotide sequence ID" value="NZ_JAELVQ010000004.1"/>
</dbReference>
<reference evidence="1" key="1">
    <citation type="submission" date="2020-12" db="EMBL/GenBank/DDBJ databases">
        <title>Snuella sp. nov., isolated from sediment in Incheon.</title>
        <authorList>
            <person name="Kim W."/>
        </authorList>
    </citation>
    <scope>NUCLEOTIDE SEQUENCE</scope>
    <source>
        <strain evidence="1">CAU 1569</strain>
    </source>
</reference>
<evidence type="ECO:0008006" key="3">
    <source>
        <dbReference type="Google" id="ProtNLM"/>
    </source>
</evidence>
<dbReference type="InterPro" id="IPR012341">
    <property type="entry name" value="6hp_glycosidase-like_sf"/>
</dbReference>
<sequence length="884" mass="100710">MCNKNLAEISNRTERKTEVGSRHKYLYLVTLFLISGMQLSAQDLIQNGDFEYPITDKLSMEVQGANAIPGWISETPLLMVNHLRLFPYSNYQSILLQHAPEQEPYIRQEFVSKEAGTVAISFALAASRMENGRLRVLVDGNPVGRWYYSDFWTQDNTILTDHMDWRVINVPQFYLEAGKHTLEFKMDACEIVSDNQGDKRDMIEGFLLDDVKLTLEPEKQYTGIPLLDSLAGQWVETKTLTGYPALSNFLGSVKSSKCLGAFRTDFLYGEGLVHPAGTFKVRDSVVFSQQSKWFPYQIINRSNHQGVEYTSTMRLIVGKSAVLMDVSLKNKGEVEIDFPLTMDLVEGVLGTTNQINPVITKGTNNYAYAFANNEPVAIRTVQKRTEVAWEIKLKPGEQKHISYVVYMDDDSQRAKSKAKQIANSFDTSFKQVKTDWENQWHDVFTPGNKSYSGHLPIFETTDKNLYEIYYLSIASMLQCQFNNVYPTLDTVFATNNEWARSVGYFWEMGQFADIYALLEPKGMKQEILMWFNLNVDHGNALNYRNGQIAGHWYAVNNYQIFKAIDSYIRINQDFNFLKEKHNGKTVMEHLYGHATAWEKRFNSEYGLADYGDNPWSFFETNPDYIHLVPAMNAQNVWMLRQMAAYNEHYGDGKRAVDLRDKAAKLAEAVKSLYVPGEGVWKVKYPNGHTIVSRHSYDFFTIGKTMTEDLSLSMKQEMVTFVEDELLSTSNFMRAMSLKDHAALNSDRSDHGPVGCYIGWPPMTIQAIAKFGEFRKARNLMSNFRDAFVESGMGQAIEFLTPIGSSERINRIGDRAGASFLIVGANFANAIIDGLMGYMPEIDGEFKPYMSDSQRFFKASLKNVRYGNKSYEFKTSSTGVNIVNP</sequence>
<keyword evidence="2" id="KW-1185">Reference proteome</keyword>
<dbReference type="AlphaFoldDB" id="A0A8J7IGE0"/>
<dbReference type="GO" id="GO:0005975">
    <property type="term" value="P:carbohydrate metabolic process"/>
    <property type="evidence" value="ECO:0007669"/>
    <property type="project" value="InterPro"/>
</dbReference>